<dbReference type="NCBIfam" id="TIGR00546">
    <property type="entry name" value="lnt"/>
    <property type="match status" value="1"/>
</dbReference>
<evidence type="ECO:0000256" key="7">
    <source>
        <dbReference type="ARBA" id="ARBA00023136"/>
    </source>
</evidence>
<dbReference type="InterPro" id="IPR045378">
    <property type="entry name" value="LNT_N"/>
</dbReference>
<accession>A0A0D6PCB8</accession>
<dbReference type="HAMAP" id="MF_01148">
    <property type="entry name" value="Lnt"/>
    <property type="match status" value="1"/>
</dbReference>
<comment type="similarity">
    <text evidence="2 9">Belongs to the CN hydrolase family. Apolipoprotein N-acyltransferase subfamily.</text>
</comment>
<comment type="subcellular location">
    <subcellularLocation>
        <location evidence="1 9">Cell membrane</location>
        <topology evidence="1 9">Multi-pass membrane protein</topology>
    </subcellularLocation>
</comment>
<dbReference type="InterPro" id="IPR004563">
    <property type="entry name" value="Apolipo_AcylTrfase"/>
</dbReference>
<dbReference type="PANTHER" id="PTHR38686">
    <property type="entry name" value="APOLIPOPROTEIN N-ACYLTRANSFERASE"/>
    <property type="match status" value="1"/>
</dbReference>
<evidence type="ECO:0000256" key="3">
    <source>
        <dbReference type="ARBA" id="ARBA00022475"/>
    </source>
</evidence>
<keyword evidence="3 9" id="KW-1003">Cell membrane</keyword>
<dbReference type="UniPathway" id="UPA00666"/>
<dbReference type="InterPro" id="IPR003010">
    <property type="entry name" value="C-N_Hydrolase"/>
</dbReference>
<protein>
    <recommendedName>
        <fullName evidence="9">Apolipoprotein N-acyltransferase</fullName>
        <shortName evidence="9">ALP N-acyltransferase</shortName>
        <ecNumber evidence="9">2.3.1.269</ecNumber>
    </recommendedName>
</protein>
<dbReference type="GO" id="GO:0042158">
    <property type="term" value="P:lipoprotein biosynthetic process"/>
    <property type="evidence" value="ECO:0007669"/>
    <property type="project" value="UniProtKB-UniRule"/>
</dbReference>
<evidence type="ECO:0000256" key="2">
    <source>
        <dbReference type="ARBA" id="ARBA00010065"/>
    </source>
</evidence>
<dbReference type="EMBL" id="BANC01000020">
    <property type="protein sequence ID" value="GAN79302.1"/>
    <property type="molecule type" value="Genomic_DNA"/>
</dbReference>
<feature type="transmembrane region" description="Helical" evidence="9">
    <location>
        <begin position="188"/>
        <end position="205"/>
    </location>
</feature>
<dbReference type="CDD" id="cd07571">
    <property type="entry name" value="ALP_N-acyl_transferase"/>
    <property type="match status" value="1"/>
</dbReference>
<feature type="domain" description="CN hydrolase" evidence="10">
    <location>
        <begin position="216"/>
        <end position="458"/>
    </location>
</feature>
<comment type="function">
    <text evidence="9">Catalyzes the phospholipid dependent N-acylation of the N-terminal cysteine of apolipoprotein, the last step in lipoprotein maturation.</text>
</comment>
<evidence type="ECO:0000256" key="9">
    <source>
        <dbReference type="HAMAP-Rule" id="MF_01148"/>
    </source>
</evidence>
<dbReference type="STRING" id="1120923.SAMN02746095_00297"/>
<dbReference type="EC" id="2.3.1.269" evidence="9"/>
<feature type="transmembrane region" description="Helical" evidence="9">
    <location>
        <begin position="84"/>
        <end position="107"/>
    </location>
</feature>
<dbReference type="GO" id="GO:0016410">
    <property type="term" value="F:N-acyltransferase activity"/>
    <property type="evidence" value="ECO:0007669"/>
    <property type="project" value="UniProtKB-UniRule"/>
</dbReference>
<keyword evidence="11" id="KW-0449">Lipoprotein</keyword>
<dbReference type="GO" id="GO:0005886">
    <property type="term" value="C:plasma membrane"/>
    <property type="evidence" value="ECO:0007669"/>
    <property type="project" value="UniProtKB-SubCell"/>
</dbReference>
<evidence type="ECO:0000256" key="8">
    <source>
        <dbReference type="ARBA" id="ARBA00023315"/>
    </source>
</evidence>
<name>A0A0D6PCB8_9PROT</name>
<dbReference type="Gene3D" id="3.60.110.10">
    <property type="entry name" value="Carbon-nitrogen hydrolase"/>
    <property type="match status" value="1"/>
</dbReference>
<reference evidence="11 12" key="1">
    <citation type="submission" date="2012-11" db="EMBL/GenBank/DDBJ databases">
        <title>Whole genome sequence of Acidocella aminolytica 101 = DSM 11237.</title>
        <authorList>
            <person name="Azuma Y."/>
            <person name="Higashiura N."/>
            <person name="Hirakawa H."/>
            <person name="Matsushita K."/>
        </authorList>
    </citation>
    <scope>NUCLEOTIDE SEQUENCE [LARGE SCALE GENOMIC DNA]</scope>
    <source>
        <strain evidence="12">101 / DSM 11237</strain>
    </source>
</reference>
<dbReference type="PANTHER" id="PTHR38686:SF1">
    <property type="entry name" value="APOLIPOPROTEIN N-ACYLTRANSFERASE"/>
    <property type="match status" value="1"/>
</dbReference>
<feature type="transmembrane region" description="Helical" evidence="9">
    <location>
        <begin position="468"/>
        <end position="488"/>
    </location>
</feature>
<evidence type="ECO:0000313" key="11">
    <source>
        <dbReference type="EMBL" id="GAN79302.1"/>
    </source>
</evidence>
<comment type="catalytic activity">
    <reaction evidence="9">
        <text>N-terminal S-1,2-diacyl-sn-glyceryl-L-cysteinyl-[lipoprotein] + a glycerophospholipid = N-acyl-S-1,2-diacyl-sn-glyceryl-L-cysteinyl-[lipoprotein] + a 2-acyl-sn-glycero-3-phospholipid + H(+)</text>
        <dbReference type="Rhea" id="RHEA:48228"/>
        <dbReference type="Rhea" id="RHEA-COMP:14681"/>
        <dbReference type="Rhea" id="RHEA-COMP:14684"/>
        <dbReference type="ChEBI" id="CHEBI:15378"/>
        <dbReference type="ChEBI" id="CHEBI:136912"/>
        <dbReference type="ChEBI" id="CHEBI:140656"/>
        <dbReference type="ChEBI" id="CHEBI:140657"/>
        <dbReference type="ChEBI" id="CHEBI:140660"/>
        <dbReference type="EC" id="2.3.1.269"/>
    </reaction>
</comment>
<dbReference type="Pfam" id="PF20154">
    <property type="entry name" value="LNT_N"/>
    <property type="match status" value="1"/>
</dbReference>
<feature type="transmembrane region" description="Helical" evidence="9">
    <location>
        <begin position="13"/>
        <end position="41"/>
    </location>
</feature>
<dbReference type="SUPFAM" id="SSF56317">
    <property type="entry name" value="Carbon-nitrogen hydrolase"/>
    <property type="match status" value="1"/>
</dbReference>
<keyword evidence="7 9" id="KW-0472">Membrane</keyword>
<evidence type="ECO:0000256" key="1">
    <source>
        <dbReference type="ARBA" id="ARBA00004651"/>
    </source>
</evidence>
<comment type="caution">
    <text evidence="11">The sequence shown here is derived from an EMBL/GenBank/DDBJ whole genome shotgun (WGS) entry which is preliminary data.</text>
</comment>
<dbReference type="RefSeq" id="WP_241869314.1">
    <property type="nucleotide sequence ID" value="NZ_BANC01000020.1"/>
</dbReference>
<dbReference type="AlphaFoldDB" id="A0A0D6PCB8"/>
<dbReference type="Pfam" id="PF00795">
    <property type="entry name" value="CN_hydrolase"/>
    <property type="match status" value="1"/>
</dbReference>
<dbReference type="InterPro" id="IPR036526">
    <property type="entry name" value="C-N_Hydrolase_sf"/>
</dbReference>
<evidence type="ECO:0000259" key="10">
    <source>
        <dbReference type="PROSITE" id="PS50263"/>
    </source>
</evidence>
<keyword evidence="5 9" id="KW-0812">Transmembrane</keyword>
<keyword evidence="8 9" id="KW-0012">Acyltransferase</keyword>
<sequence length="496" mass="53996">MSEKLKNSPLMRAFLWGALAAAALPPVHLLPVLLFSVPALLRLTEEAPNWKRAAFIGWFYGFGLGMAGLYWITEPILTEAQTFWWLVPFAAPLLSAAVACYTVIPVLAARLVPAGLGRILVFAGAWLASNLAQQFLFTGFPWNFWGTDWAIPGVLGNIFLQPAATIGVYGLTLLTVLLSAMPLFGKRGLVILVFGVAAWGGYGYLRLQIPEQNTALKVALIQPDFQEPPDYSRPALIANWRRLLEMSHAALLNGAGAIIWPEAASPWLLASDPVARQQLAAVTGTTPVIAGSLRMVSPTDFRNSIVVTAGPQPPLATYDKWKLVPFGEYMPKWIPIKIIPSMVGRGFTPGTGPKTISNIPGVPPFGATICYEAIFTGQIINEHDRPDWIVNVTDDAWFGNTAGPRQHFADARLRAVEEGLPLVRNANSGISAVIDPFGRVVASMPLNYQGVLVANLPNPQPVTVYARWGLRIPFMLALTFVLLGLIYGNTRRLSNK</sequence>
<comment type="pathway">
    <text evidence="9">Protein modification; lipoprotein biosynthesis (N-acyl transfer).</text>
</comment>
<keyword evidence="6 9" id="KW-1133">Transmembrane helix</keyword>
<feature type="transmembrane region" description="Helical" evidence="9">
    <location>
        <begin position="158"/>
        <end position="181"/>
    </location>
</feature>
<proteinExistence type="inferred from homology"/>
<evidence type="ECO:0000313" key="12">
    <source>
        <dbReference type="Proteomes" id="UP000032668"/>
    </source>
</evidence>
<feature type="transmembrane region" description="Helical" evidence="9">
    <location>
        <begin position="119"/>
        <end position="138"/>
    </location>
</feature>
<evidence type="ECO:0000256" key="5">
    <source>
        <dbReference type="ARBA" id="ARBA00022692"/>
    </source>
</evidence>
<evidence type="ECO:0000256" key="4">
    <source>
        <dbReference type="ARBA" id="ARBA00022679"/>
    </source>
</evidence>
<keyword evidence="12" id="KW-1185">Reference proteome</keyword>
<evidence type="ECO:0000256" key="6">
    <source>
        <dbReference type="ARBA" id="ARBA00022989"/>
    </source>
</evidence>
<dbReference type="PROSITE" id="PS50263">
    <property type="entry name" value="CN_HYDROLASE"/>
    <property type="match status" value="1"/>
</dbReference>
<dbReference type="Proteomes" id="UP000032668">
    <property type="component" value="Unassembled WGS sequence"/>
</dbReference>
<keyword evidence="4 9" id="KW-0808">Transferase</keyword>
<organism evidence="11 12">
    <name type="scientific">Acidocella aminolytica 101 = DSM 11237</name>
    <dbReference type="NCBI Taxonomy" id="1120923"/>
    <lineage>
        <taxon>Bacteria</taxon>
        <taxon>Pseudomonadati</taxon>
        <taxon>Pseudomonadota</taxon>
        <taxon>Alphaproteobacteria</taxon>
        <taxon>Acetobacterales</taxon>
        <taxon>Acidocellaceae</taxon>
        <taxon>Acidocella</taxon>
    </lineage>
</organism>
<gene>
    <name evidence="9" type="primary">lnt</name>
    <name evidence="11" type="ORF">Aam_020_066</name>
</gene>
<feature type="transmembrane region" description="Helical" evidence="9">
    <location>
        <begin position="53"/>
        <end position="72"/>
    </location>
</feature>